<keyword evidence="7 9" id="KW-0472">Membrane</keyword>
<name>A0A382U7Q8_9ZZZZ</name>
<keyword evidence="5" id="KW-0653">Protein transport</keyword>
<keyword evidence="3" id="KW-1003">Cell membrane</keyword>
<comment type="subcellular location">
    <subcellularLocation>
        <location evidence="1">Cell membrane</location>
        <topology evidence="1">Multi-pass membrane protein</topology>
    </subcellularLocation>
</comment>
<evidence type="ECO:0000256" key="5">
    <source>
        <dbReference type="ARBA" id="ARBA00022927"/>
    </source>
</evidence>
<dbReference type="InterPro" id="IPR028055">
    <property type="entry name" value="YidC/Oxa/ALB_C"/>
</dbReference>
<dbReference type="GO" id="GO:0051205">
    <property type="term" value="P:protein insertion into membrane"/>
    <property type="evidence" value="ECO:0007669"/>
    <property type="project" value="TreeGrafter"/>
</dbReference>
<gene>
    <name evidence="11" type="ORF">METZ01_LOCUS383190</name>
</gene>
<feature type="transmembrane region" description="Helical" evidence="9">
    <location>
        <begin position="6"/>
        <end position="31"/>
    </location>
</feature>
<reference evidence="11" key="1">
    <citation type="submission" date="2018-05" db="EMBL/GenBank/DDBJ databases">
        <authorList>
            <person name="Lanie J.A."/>
            <person name="Ng W.-L."/>
            <person name="Kazmierczak K.M."/>
            <person name="Andrzejewski T.M."/>
            <person name="Davidsen T.M."/>
            <person name="Wayne K.J."/>
            <person name="Tettelin H."/>
            <person name="Glass J.I."/>
            <person name="Rusch D."/>
            <person name="Podicherti R."/>
            <person name="Tsui H.-C.T."/>
            <person name="Winkler M.E."/>
        </authorList>
    </citation>
    <scope>NUCLEOTIDE SEQUENCE</scope>
</reference>
<evidence type="ECO:0000259" key="10">
    <source>
        <dbReference type="Pfam" id="PF02096"/>
    </source>
</evidence>
<dbReference type="InterPro" id="IPR001708">
    <property type="entry name" value="YidC/ALB3/OXA1/COX18"/>
</dbReference>
<feature type="domain" description="Membrane insertase YidC/Oxa/ALB C-terminal" evidence="10">
    <location>
        <begin position="16"/>
        <end position="180"/>
    </location>
</feature>
<evidence type="ECO:0000256" key="4">
    <source>
        <dbReference type="ARBA" id="ARBA00022692"/>
    </source>
</evidence>
<protein>
    <recommendedName>
        <fullName evidence="10">Membrane insertase YidC/Oxa/ALB C-terminal domain-containing protein</fullName>
    </recommendedName>
</protein>
<evidence type="ECO:0000256" key="3">
    <source>
        <dbReference type="ARBA" id="ARBA00022475"/>
    </source>
</evidence>
<evidence type="ECO:0000256" key="1">
    <source>
        <dbReference type="ARBA" id="ARBA00004651"/>
    </source>
</evidence>
<dbReference type="GO" id="GO:0005886">
    <property type="term" value="C:plasma membrane"/>
    <property type="evidence" value="ECO:0007669"/>
    <property type="project" value="UniProtKB-SubCell"/>
</dbReference>
<proteinExistence type="predicted"/>
<dbReference type="PANTHER" id="PTHR12428">
    <property type="entry name" value="OXA1"/>
    <property type="match status" value="1"/>
</dbReference>
<evidence type="ECO:0000256" key="2">
    <source>
        <dbReference type="ARBA" id="ARBA00022448"/>
    </source>
</evidence>
<dbReference type="GO" id="GO:0032977">
    <property type="term" value="F:membrane insertase activity"/>
    <property type="evidence" value="ECO:0007669"/>
    <property type="project" value="InterPro"/>
</dbReference>
<evidence type="ECO:0000256" key="7">
    <source>
        <dbReference type="ARBA" id="ARBA00023136"/>
    </source>
</evidence>
<dbReference type="InterPro" id="IPR047196">
    <property type="entry name" value="YidC_ALB_C"/>
</dbReference>
<keyword evidence="2" id="KW-0813">Transport</keyword>
<dbReference type="AlphaFoldDB" id="A0A382U7Q8"/>
<dbReference type="CDD" id="cd20070">
    <property type="entry name" value="5TM_YidC_Alb3"/>
    <property type="match status" value="1"/>
</dbReference>
<keyword evidence="6 9" id="KW-1133">Transmembrane helix</keyword>
<evidence type="ECO:0000256" key="6">
    <source>
        <dbReference type="ARBA" id="ARBA00022989"/>
    </source>
</evidence>
<dbReference type="EMBL" id="UINC01142163">
    <property type="protein sequence ID" value="SVD30336.1"/>
    <property type="molecule type" value="Genomic_DNA"/>
</dbReference>
<dbReference type="NCBIfam" id="TIGR03592">
    <property type="entry name" value="yidC_oxa1_cterm"/>
    <property type="match status" value="1"/>
</dbReference>
<evidence type="ECO:0000256" key="9">
    <source>
        <dbReference type="SAM" id="Phobius"/>
    </source>
</evidence>
<dbReference type="PANTHER" id="PTHR12428:SF65">
    <property type="entry name" value="CYTOCHROME C OXIDASE ASSEMBLY PROTEIN COX18, MITOCHONDRIAL"/>
    <property type="match status" value="1"/>
</dbReference>
<sequence>MVNSLILLYILLGQNFGLSIISFTVIIRVLMFPLSIRQTKQMKAMSVIQPKIKQIQEKYKDDKQKISQETMSLYKQQGINPIGCLGPLIIQMPIFIGLYQSLYITLPANPESLTQLSDSIYGFIPLINQAVPIDAKFLWLNLGSIVRSSDIYTQIGLPLLVGASTFIMQKTTATPSMDDRQKSTNRMM</sequence>
<keyword evidence="8" id="KW-0143">Chaperone</keyword>
<organism evidence="11">
    <name type="scientific">marine metagenome</name>
    <dbReference type="NCBI Taxonomy" id="408172"/>
    <lineage>
        <taxon>unclassified sequences</taxon>
        <taxon>metagenomes</taxon>
        <taxon>ecological metagenomes</taxon>
    </lineage>
</organism>
<evidence type="ECO:0000313" key="11">
    <source>
        <dbReference type="EMBL" id="SVD30336.1"/>
    </source>
</evidence>
<evidence type="ECO:0000256" key="8">
    <source>
        <dbReference type="ARBA" id="ARBA00023186"/>
    </source>
</evidence>
<dbReference type="GO" id="GO:0015031">
    <property type="term" value="P:protein transport"/>
    <property type="evidence" value="ECO:0007669"/>
    <property type="project" value="UniProtKB-KW"/>
</dbReference>
<accession>A0A382U7Q8</accession>
<keyword evidence="4 9" id="KW-0812">Transmembrane</keyword>
<feature type="non-terminal residue" evidence="11">
    <location>
        <position position="188"/>
    </location>
</feature>
<dbReference type="Pfam" id="PF02096">
    <property type="entry name" value="60KD_IMP"/>
    <property type="match status" value="1"/>
</dbReference>